<dbReference type="Pfam" id="PF03834">
    <property type="entry name" value="Rad10"/>
    <property type="match status" value="1"/>
</dbReference>
<sequence>MESNEREGASGALRRKSQHAIVAKSRQQKNPIINCVRSTHIDFVEDSELKPDFLAGPETAVIFISLKFQRIHQEYLKGRVQALGDFRNRVLLCRVDLEQPDESLEQVTLAAFHGKLSLLLAWTDAEAAAYLETLHRYQSKGAEALQKRVTQGDNRARLLEVLTTIKGINKTDAASLTSRFGSFAQITRSTDEDFLRCPGIGDKKVKQLASVLHKPFFPNG</sequence>
<accession>A0A812U5B7</accession>
<keyword evidence="3" id="KW-0227">DNA damage</keyword>
<keyword evidence="5" id="KW-0234">DNA repair</keyword>
<proteinExistence type="inferred from homology"/>
<organism evidence="9 10">
    <name type="scientific">Symbiodinium natans</name>
    <dbReference type="NCBI Taxonomy" id="878477"/>
    <lineage>
        <taxon>Eukaryota</taxon>
        <taxon>Sar</taxon>
        <taxon>Alveolata</taxon>
        <taxon>Dinophyceae</taxon>
        <taxon>Suessiales</taxon>
        <taxon>Symbiodiniaceae</taxon>
        <taxon>Symbiodinium</taxon>
    </lineage>
</organism>
<dbReference type="SUPFAM" id="SSF52980">
    <property type="entry name" value="Restriction endonuclease-like"/>
    <property type="match status" value="1"/>
</dbReference>
<dbReference type="GO" id="GO:0070522">
    <property type="term" value="C:ERCC4-ERCC1 complex"/>
    <property type="evidence" value="ECO:0007669"/>
    <property type="project" value="TreeGrafter"/>
</dbReference>
<evidence type="ECO:0000256" key="5">
    <source>
        <dbReference type="ARBA" id="ARBA00023204"/>
    </source>
</evidence>
<feature type="domain" description="ERCC1-like central" evidence="8">
    <location>
        <begin position="21"/>
        <end position="134"/>
    </location>
</feature>
<dbReference type="GO" id="GO:0003697">
    <property type="term" value="F:single-stranded DNA binding"/>
    <property type="evidence" value="ECO:0007669"/>
    <property type="project" value="TreeGrafter"/>
</dbReference>
<dbReference type="InterPro" id="IPR011335">
    <property type="entry name" value="Restrct_endonuc-II-like"/>
</dbReference>
<evidence type="ECO:0000313" key="9">
    <source>
        <dbReference type="EMBL" id="CAE7562413.1"/>
    </source>
</evidence>
<gene>
    <name evidence="9" type="primary">ERCC1</name>
    <name evidence="9" type="ORF">SNAT2548_LOCUS31762</name>
</gene>
<keyword evidence="4" id="KW-0238">DNA-binding</keyword>
<dbReference type="CDD" id="cd22325">
    <property type="entry name" value="ERCC1_C-like"/>
    <property type="match status" value="1"/>
</dbReference>
<dbReference type="GO" id="GO:0000110">
    <property type="term" value="C:nucleotide-excision repair factor 1 complex"/>
    <property type="evidence" value="ECO:0007669"/>
    <property type="project" value="TreeGrafter"/>
</dbReference>
<evidence type="ECO:0000256" key="4">
    <source>
        <dbReference type="ARBA" id="ARBA00023125"/>
    </source>
</evidence>
<comment type="caution">
    <text evidence="9">The sequence shown here is derived from an EMBL/GenBank/DDBJ whole genome shotgun (WGS) entry which is preliminary data.</text>
</comment>
<comment type="similarity">
    <text evidence="2">Belongs to the ERCC1/RAD10/SWI10 family.</text>
</comment>
<feature type="region of interest" description="Disordered" evidence="7">
    <location>
        <begin position="1"/>
        <end position="20"/>
    </location>
</feature>
<keyword evidence="6" id="KW-0539">Nucleus</keyword>
<evidence type="ECO:0000256" key="7">
    <source>
        <dbReference type="SAM" id="MobiDB-lite"/>
    </source>
</evidence>
<reference evidence="9" key="1">
    <citation type="submission" date="2021-02" db="EMBL/GenBank/DDBJ databases">
        <authorList>
            <person name="Dougan E. K."/>
            <person name="Rhodes N."/>
            <person name="Thang M."/>
            <person name="Chan C."/>
        </authorList>
    </citation>
    <scope>NUCLEOTIDE SEQUENCE</scope>
</reference>
<comment type="subcellular location">
    <subcellularLocation>
        <location evidence="1">Nucleus</location>
    </subcellularLocation>
</comment>
<dbReference type="Proteomes" id="UP000604046">
    <property type="component" value="Unassembled WGS sequence"/>
</dbReference>
<protein>
    <submittedName>
        <fullName evidence="9">ERCC1 protein</fullName>
    </submittedName>
</protein>
<dbReference type="Gene3D" id="1.10.150.20">
    <property type="entry name" value="5' to 3' exonuclease, C-terminal subdomain"/>
    <property type="match status" value="1"/>
</dbReference>
<evidence type="ECO:0000256" key="1">
    <source>
        <dbReference type="ARBA" id="ARBA00004123"/>
    </source>
</evidence>
<dbReference type="GO" id="GO:0006312">
    <property type="term" value="P:mitotic recombination"/>
    <property type="evidence" value="ECO:0007669"/>
    <property type="project" value="TreeGrafter"/>
</dbReference>
<dbReference type="NCBIfam" id="TIGR00597">
    <property type="entry name" value="rad10"/>
    <property type="match status" value="1"/>
</dbReference>
<dbReference type="Pfam" id="PF14520">
    <property type="entry name" value="HHH_5"/>
    <property type="match status" value="1"/>
</dbReference>
<dbReference type="InterPro" id="IPR004579">
    <property type="entry name" value="ERCC1/RAD10/SWI10"/>
</dbReference>
<dbReference type="PANTHER" id="PTHR12749">
    <property type="entry name" value="EXCISION REPAIR CROSS-COMPLEMENTING 1 ERCC1"/>
    <property type="match status" value="1"/>
</dbReference>
<dbReference type="SUPFAM" id="SSF47781">
    <property type="entry name" value="RuvA domain 2-like"/>
    <property type="match status" value="1"/>
</dbReference>
<dbReference type="GO" id="GO:0006302">
    <property type="term" value="P:double-strand break repair"/>
    <property type="evidence" value="ECO:0007669"/>
    <property type="project" value="UniProtKB-ARBA"/>
</dbReference>
<dbReference type="Gene3D" id="3.40.50.10130">
    <property type="match status" value="1"/>
</dbReference>
<dbReference type="AlphaFoldDB" id="A0A812U5B7"/>
<dbReference type="PANTHER" id="PTHR12749:SF0">
    <property type="entry name" value="DNA EXCISION REPAIR PROTEIN ERCC-1"/>
    <property type="match status" value="1"/>
</dbReference>
<dbReference type="GO" id="GO:0070914">
    <property type="term" value="P:UV-damage excision repair"/>
    <property type="evidence" value="ECO:0007669"/>
    <property type="project" value="TreeGrafter"/>
</dbReference>
<evidence type="ECO:0000256" key="2">
    <source>
        <dbReference type="ARBA" id="ARBA00008283"/>
    </source>
</evidence>
<dbReference type="InterPro" id="IPR010994">
    <property type="entry name" value="RuvA_2-like"/>
</dbReference>
<dbReference type="EMBL" id="CAJNDS010002674">
    <property type="protein sequence ID" value="CAE7562413.1"/>
    <property type="molecule type" value="Genomic_DNA"/>
</dbReference>
<evidence type="ECO:0000259" key="8">
    <source>
        <dbReference type="Pfam" id="PF03834"/>
    </source>
</evidence>
<name>A0A812U5B7_9DINO</name>
<keyword evidence="10" id="KW-1185">Reference proteome</keyword>
<dbReference type="InterPro" id="IPR047260">
    <property type="entry name" value="ERCC1-like_central_dom"/>
</dbReference>
<dbReference type="GO" id="GO:0003684">
    <property type="term" value="F:damaged DNA binding"/>
    <property type="evidence" value="ECO:0007669"/>
    <property type="project" value="InterPro"/>
</dbReference>
<evidence type="ECO:0000256" key="6">
    <source>
        <dbReference type="ARBA" id="ARBA00023242"/>
    </source>
</evidence>
<evidence type="ECO:0000256" key="3">
    <source>
        <dbReference type="ARBA" id="ARBA00022763"/>
    </source>
</evidence>
<dbReference type="OrthoDB" id="10262814at2759"/>
<evidence type="ECO:0000313" key="10">
    <source>
        <dbReference type="Proteomes" id="UP000604046"/>
    </source>
</evidence>